<dbReference type="EMBL" id="JACXVP010000008">
    <property type="protein sequence ID" value="KAG5593408.1"/>
    <property type="molecule type" value="Genomic_DNA"/>
</dbReference>
<name>A0A9J5Y1K5_SOLCO</name>
<keyword evidence="2" id="KW-1185">Reference proteome</keyword>
<evidence type="ECO:0000313" key="2">
    <source>
        <dbReference type="Proteomes" id="UP000824120"/>
    </source>
</evidence>
<gene>
    <name evidence="1" type="ORF">H5410_043922</name>
</gene>
<organism evidence="1 2">
    <name type="scientific">Solanum commersonii</name>
    <name type="common">Commerson's wild potato</name>
    <name type="synonym">Commerson's nightshade</name>
    <dbReference type="NCBI Taxonomy" id="4109"/>
    <lineage>
        <taxon>Eukaryota</taxon>
        <taxon>Viridiplantae</taxon>
        <taxon>Streptophyta</taxon>
        <taxon>Embryophyta</taxon>
        <taxon>Tracheophyta</taxon>
        <taxon>Spermatophyta</taxon>
        <taxon>Magnoliopsida</taxon>
        <taxon>eudicotyledons</taxon>
        <taxon>Gunneridae</taxon>
        <taxon>Pentapetalae</taxon>
        <taxon>asterids</taxon>
        <taxon>lamiids</taxon>
        <taxon>Solanales</taxon>
        <taxon>Solanaceae</taxon>
        <taxon>Solanoideae</taxon>
        <taxon>Solaneae</taxon>
        <taxon>Solanum</taxon>
    </lineage>
</organism>
<dbReference type="AlphaFoldDB" id="A0A9J5Y1K5"/>
<accession>A0A9J5Y1K5</accession>
<proteinExistence type="predicted"/>
<reference evidence="1 2" key="1">
    <citation type="submission" date="2020-09" db="EMBL/GenBank/DDBJ databases">
        <title>De no assembly of potato wild relative species, Solanum commersonii.</title>
        <authorList>
            <person name="Cho K."/>
        </authorList>
    </citation>
    <scope>NUCLEOTIDE SEQUENCE [LARGE SCALE GENOMIC DNA]</scope>
    <source>
        <strain evidence="1">LZ3.2</strain>
        <tissue evidence="1">Leaf</tissue>
    </source>
</reference>
<comment type="caution">
    <text evidence="1">The sequence shown here is derived from an EMBL/GenBank/DDBJ whole genome shotgun (WGS) entry which is preliminary data.</text>
</comment>
<sequence length="280" mass="31928">MMNLRLVMTSFDHALSNINRKIWCFGNVSLNWDLIDHRRHSRLTLWVIQSTFGSQLFMLKAFTAGEEVCVQVIVVNGQWAVLGDFNSILSADEKKGGLPHTLAKKHVSFLDIVKEAWSNEIQGKPMWILQNKLKMLSRTQHETVYSDDNRVMLHEAQANVIKRKRRQSQILRIKDSSGTWINNTDQIAQSAINYFSDMFSQSDFVGESNMRHLESKVTDLDNEALETIPTENAIRDAIFATNPNSSAGPDGCTGHFFQKTWDIINSPKLIWLSMRSPSSQ</sequence>
<protein>
    <submittedName>
        <fullName evidence="1">Uncharacterized protein</fullName>
    </submittedName>
</protein>
<evidence type="ECO:0000313" key="1">
    <source>
        <dbReference type="EMBL" id="KAG5593408.1"/>
    </source>
</evidence>
<dbReference type="Proteomes" id="UP000824120">
    <property type="component" value="Chromosome 8"/>
</dbReference>
<feature type="non-terminal residue" evidence="1">
    <location>
        <position position="1"/>
    </location>
</feature>